<dbReference type="Pfam" id="PF19054">
    <property type="entry name" value="DUF5753"/>
    <property type="match status" value="1"/>
</dbReference>
<keyword evidence="3" id="KW-1185">Reference proteome</keyword>
<sequence length="280" mass="32004">MSTDFQQARLALGARLRELRTESKLTGRQMAQTLGWVHSKISKLENGKQTATAEDLTAWARACGRPEAAGELVTLLRTMESRYRTWRRQLAAGHRPRQEAGINESQRTTLFRGFQESCIPGIFQTAEYARHMFMVSADFHQTPRDTEEAVRARIRRQEILYDSKRRFRFVVWEAALRMLIFPPEVMAGQLDRLAGLAGLDTVELGIIPFSSRLRLPPSHGFWIYDERLVIVENLNAELWLDDSVDVALFIRAWDRFQESAVYGHHAHRLIAGARAALKGA</sequence>
<dbReference type="Proteomes" id="UP000237846">
    <property type="component" value="Unassembled WGS sequence"/>
</dbReference>
<dbReference type="EMBL" id="PVZC01000002">
    <property type="protein sequence ID" value="PRY00837.1"/>
    <property type="molecule type" value="Genomic_DNA"/>
</dbReference>
<accession>A0A2T0QAG6</accession>
<evidence type="ECO:0000259" key="1">
    <source>
        <dbReference type="PROSITE" id="PS50943"/>
    </source>
</evidence>
<dbReference type="GO" id="GO:0003677">
    <property type="term" value="F:DNA binding"/>
    <property type="evidence" value="ECO:0007669"/>
    <property type="project" value="InterPro"/>
</dbReference>
<comment type="caution">
    <text evidence="2">The sequence shown here is derived from an EMBL/GenBank/DDBJ whole genome shotgun (WGS) entry which is preliminary data.</text>
</comment>
<dbReference type="Pfam" id="PF13560">
    <property type="entry name" value="HTH_31"/>
    <property type="match status" value="1"/>
</dbReference>
<evidence type="ECO:0000313" key="2">
    <source>
        <dbReference type="EMBL" id="PRY00837.1"/>
    </source>
</evidence>
<protein>
    <submittedName>
        <fullName evidence="2">Helix-turn-helix protein</fullName>
    </submittedName>
</protein>
<dbReference type="OrthoDB" id="4966777at2"/>
<dbReference type="InterPro" id="IPR001387">
    <property type="entry name" value="Cro/C1-type_HTH"/>
</dbReference>
<dbReference type="InterPro" id="IPR010982">
    <property type="entry name" value="Lambda_DNA-bd_dom_sf"/>
</dbReference>
<organism evidence="2 3">
    <name type="scientific">Allonocardiopsis opalescens</name>
    <dbReference type="NCBI Taxonomy" id="1144618"/>
    <lineage>
        <taxon>Bacteria</taxon>
        <taxon>Bacillati</taxon>
        <taxon>Actinomycetota</taxon>
        <taxon>Actinomycetes</taxon>
        <taxon>Streptosporangiales</taxon>
        <taxon>Allonocardiopsis</taxon>
    </lineage>
</organism>
<dbReference type="Gene3D" id="1.10.260.40">
    <property type="entry name" value="lambda repressor-like DNA-binding domains"/>
    <property type="match status" value="1"/>
</dbReference>
<dbReference type="SUPFAM" id="SSF47413">
    <property type="entry name" value="lambda repressor-like DNA-binding domains"/>
    <property type="match status" value="1"/>
</dbReference>
<gene>
    <name evidence="2" type="ORF">CLV72_102469</name>
</gene>
<feature type="domain" description="HTH cro/C1-type" evidence="1">
    <location>
        <begin position="16"/>
        <end position="72"/>
    </location>
</feature>
<dbReference type="CDD" id="cd00093">
    <property type="entry name" value="HTH_XRE"/>
    <property type="match status" value="1"/>
</dbReference>
<dbReference type="AlphaFoldDB" id="A0A2T0QAG6"/>
<reference evidence="2 3" key="1">
    <citation type="submission" date="2018-03" db="EMBL/GenBank/DDBJ databases">
        <title>Genomic Encyclopedia of Archaeal and Bacterial Type Strains, Phase II (KMG-II): from individual species to whole genera.</title>
        <authorList>
            <person name="Goeker M."/>
        </authorList>
    </citation>
    <scope>NUCLEOTIDE SEQUENCE [LARGE SCALE GENOMIC DNA]</scope>
    <source>
        <strain evidence="2 3">DSM 45601</strain>
    </source>
</reference>
<evidence type="ECO:0000313" key="3">
    <source>
        <dbReference type="Proteomes" id="UP000237846"/>
    </source>
</evidence>
<dbReference type="RefSeq" id="WP_106242941.1">
    <property type="nucleotide sequence ID" value="NZ_PVZC01000002.1"/>
</dbReference>
<dbReference type="PROSITE" id="PS50943">
    <property type="entry name" value="HTH_CROC1"/>
    <property type="match status" value="1"/>
</dbReference>
<dbReference type="SMART" id="SM00530">
    <property type="entry name" value="HTH_XRE"/>
    <property type="match status" value="1"/>
</dbReference>
<proteinExistence type="predicted"/>
<name>A0A2T0QAG6_9ACTN</name>
<dbReference type="InterPro" id="IPR043917">
    <property type="entry name" value="DUF5753"/>
</dbReference>